<dbReference type="AlphaFoldDB" id="A0A399QUS4"/>
<dbReference type="EMBL" id="QWGB01000009">
    <property type="protein sequence ID" value="RIJ21352.1"/>
    <property type="molecule type" value="Genomic_DNA"/>
</dbReference>
<organism evidence="1 2">
    <name type="scientific">Henriciella barbarensis</name>
    <dbReference type="NCBI Taxonomy" id="86342"/>
    <lineage>
        <taxon>Bacteria</taxon>
        <taxon>Pseudomonadati</taxon>
        <taxon>Pseudomonadota</taxon>
        <taxon>Alphaproteobacteria</taxon>
        <taxon>Hyphomonadales</taxon>
        <taxon>Hyphomonadaceae</taxon>
        <taxon>Henriciella</taxon>
    </lineage>
</organism>
<dbReference type="Proteomes" id="UP000265431">
    <property type="component" value="Unassembled WGS sequence"/>
</dbReference>
<gene>
    <name evidence="1" type="ORF">D1224_13630</name>
</gene>
<dbReference type="OrthoDB" id="8479090at2"/>
<keyword evidence="2" id="KW-1185">Reference proteome</keyword>
<name>A0A399QUS4_9PROT</name>
<evidence type="ECO:0000313" key="2">
    <source>
        <dbReference type="Proteomes" id="UP000265431"/>
    </source>
</evidence>
<proteinExistence type="predicted"/>
<sequence length="275" mass="31366">MATDKEPYIAIMMEGNRVGGGPDGRVWSTKISKLLGVLARMEREKIHTDARKTDYALIDLKHPSEFVVELRPTTKQQGYDPLPVFKWAMQQLENIGTDKPVDPEVDARTASLIAELAKPEPQAYQKFWVNGYADPVHFDEVYEAKARALAAKRVLIERPFEWFEGTSMGTLVGKLLFVDGTAGHQTFAITPEVGPERVECQFTDDMKDILRNNLFRKVRIHGRIHYHRDSPHPSTIDVRRVEPINTGEKPHYRSMAGLLKDYDRPDSKLFGILHE</sequence>
<accession>A0A399QUS4</accession>
<evidence type="ECO:0000313" key="1">
    <source>
        <dbReference type="EMBL" id="RIJ21352.1"/>
    </source>
</evidence>
<reference evidence="1 2" key="1">
    <citation type="submission" date="2018-08" db="EMBL/GenBank/DDBJ databases">
        <title>Henriciella mobilis sp. nov., isolated from seawater.</title>
        <authorList>
            <person name="Cheng H."/>
            <person name="Wu Y.-H."/>
            <person name="Xu X.-W."/>
            <person name="Guo L.-L."/>
        </authorList>
    </citation>
    <scope>NUCLEOTIDE SEQUENCE [LARGE SCALE GENOMIC DNA]</scope>
    <source>
        <strain evidence="1 2">CCUG66934</strain>
    </source>
</reference>
<dbReference type="RefSeq" id="WP_119380504.1">
    <property type="nucleotide sequence ID" value="NZ_QWGB01000009.1"/>
</dbReference>
<protein>
    <submittedName>
        <fullName evidence="1">Uncharacterized protein</fullName>
    </submittedName>
</protein>
<comment type="caution">
    <text evidence="1">The sequence shown here is derived from an EMBL/GenBank/DDBJ whole genome shotgun (WGS) entry which is preliminary data.</text>
</comment>